<dbReference type="SUPFAM" id="SSF49785">
    <property type="entry name" value="Galactose-binding domain-like"/>
    <property type="match status" value="1"/>
</dbReference>
<dbReference type="Proteomes" id="UP000482084">
    <property type="component" value="Unassembled WGS sequence"/>
</dbReference>
<keyword evidence="2 8" id="KW-0378">Hydrolase</keyword>
<evidence type="ECO:0000256" key="2">
    <source>
        <dbReference type="ARBA" id="ARBA00022801"/>
    </source>
</evidence>
<dbReference type="EMBL" id="WHZX01000018">
    <property type="protein sequence ID" value="NEG72819.1"/>
    <property type="molecule type" value="Genomic_DNA"/>
</dbReference>
<accession>A0A6L4WZS8</accession>
<dbReference type="Gene3D" id="2.60.40.10">
    <property type="entry name" value="Immunoglobulins"/>
    <property type="match status" value="3"/>
</dbReference>
<dbReference type="InterPro" id="IPR008979">
    <property type="entry name" value="Galactose-bd-like_sf"/>
</dbReference>
<dbReference type="InterPro" id="IPR054593">
    <property type="entry name" value="Beta-mannosidase-like_N2"/>
</dbReference>
<evidence type="ECO:0000259" key="6">
    <source>
        <dbReference type="Pfam" id="PF16355"/>
    </source>
</evidence>
<reference evidence="9 10" key="1">
    <citation type="submission" date="2019-10" db="EMBL/GenBank/DDBJ databases">
        <title>Bifidobacterium from non-human primates.</title>
        <authorList>
            <person name="Modesto M."/>
        </authorList>
    </citation>
    <scope>NUCLEOTIDE SEQUENCE [LARGE SCALE GENOMIC DNA]</scope>
    <source>
        <strain evidence="9 10">TREM</strain>
    </source>
</reference>
<reference evidence="8 11" key="2">
    <citation type="submission" date="2019-10" db="EMBL/GenBank/DDBJ databases">
        <title>Characterization of the phylogenetic diversity of two novel species belonging to the genus Bifidobacterium: Bifidobacterium cebidarum sp. nov. and Bifidobacterium leontopitheci sp. nov.</title>
        <authorList>
            <person name="Lugli G.A."/>
            <person name="Duranti S."/>
            <person name="Milani C."/>
            <person name="Turroni F."/>
            <person name="Ventura M."/>
        </authorList>
    </citation>
    <scope>NUCLEOTIDE SEQUENCE [LARGE SCALE GENOMIC DNA]</scope>
    <source>
        <strain evidence="8 11">DSM 100688</strain>
    </source>
</reference>
<dbReference type="InterPro" id="IPR017853">
    <property type="entry name" value="GH"/>
</dbReference>
<proteinExistence type="inferred from homology"/>
<dbReference type="Pfam" id="PF00703">
    <property type="entry name" value="Glyco_hydro_2"/>
    <property type="match status" value="1"/>
</dbReference>
<dbReference type="InterPro" id="IPR013783">
    <property type="entry name" value="Ig-like_fold"/>
</dbReference>
<evidence type="ECO:0000256" key="1">
    <source>
        <dbReference type="ARBA" id="ARBA00007401"/>
    </source>
</evidence>
<dbReference type="Pfam" id="PF02836">
    <property type="entry name" value="Glyco_hydro_2_C"/>
    <property type="match status" value="1"/>
</dbReference>
<evidence type="ECO:0000313" key="9">
    <source>
        <dbReference type="EMBL" id="NEG72819.1"/>
    </source>
</evidence>
<dbReference type="InterPro" id="IPR006102">
    <property type="entry name" value="Ig-like_GH2"/>
</dbReference>
<feature type="domain" description="Beta-mannosidase-like galactose-binding" evidence="7">
    <location>
        <begin position="38"/>
        <end position="124"/>
    </location>
</feature>
<feature type="domain" description="Glycoside hydrolase family 2 catalytic" evidence="5">
    <location>
        <begin position="310"/>
        <end position="477"/>
    </location>
</feature>
<evidence type="ECO:0000259" key="5">
    <source>
        <dbReference type="Pfam" id="PF02836"/>
    </source>
</evidence>
<evidence type="ECO:0000256" key="3">
    <source>
        <dbReference type="ARBA" id="ARBA00023295"/>
    </source>
</evidence>
<dbReference type="GO" id="GO:0005975">
    <property type="term" value="P:carbohydrate metabolic process"/>
    <property type="evidence" value="ECO:0007669"/>
    <property type="project" value="InterPro"/>
</dbReference>
<dbReference type="SUPFAM" id="SSF51445">
    <property type="entry name" value="(Trans)glycosidases"/>
    <property type="match status" value="1"/>
</dbReference>
<dbReference type="InterPro" id="IPR036156">
    <property type="entry name" value="Beta-gal/glucu_dom_sf"/>
</dbReference>
<evidence type="ECO:0000259" key="4">
    <source>
        <dbReference type="Pfam" id="PF00703"/>
    </source>
</evidence>
<dbReference type="InterPro" id="IPR006103">
    <property type="entry name" value="Glyco_hydro_2_cat"/>
</dbReference>
<dbReference type="SUPFAM" id="SSF49303">
    <property type="entry name" value="beta-Galactosidase/glucuronidase domain"/>
    <property type="match status" value="1"/>
</dbReference>
<comment type="caution">
    <text evidence="8">The sequence shown here is derived from an EMBL/GenBank/DDBJ whole genome shotgun (WGS) entry which is preliminary data.</text>
</comment>
<evidence type="ECO:0000313" key="8">
    <source>
        <dbReference type="EMBL" id="KAB8286639.1"/>
    </source>
</evidence>
<dbReference type="Proteomes" id="UP000469943">
    <property type="component" value="Unassembled WGS sequence"/>
</dbReference>
<dbReference type="Pfam" id="PF22666">
    <property type="entry name" value="Glyco_hydro_2_N2"/>
    <property type="match status" value="1"/>
</dbReference>
<organism evidence="8 11">
    <name type="scientific">Bifidobacterium ramosum</name>
    <dbReference type="NCBI Taxonomy" id="1798158"/>
    <lineage>
        <taxon>Bacteria</taxon>
        <taxon>Bacillati</taxon>
        <taxon>Actinomycetota</taxon>
        <taxon>Actinomycetes</taxon>
        <taxon>Bifidobacteriales</taxon>
        <taxon>Bifidobacteriaceae</taxon>
        <taxon>Bifidobacterium</taxon>
    </lineage>
</organism>
<dbReference type="OrthoDB" id="9762066at2"/>
<dbReference type="InterPro" id="IPR051913">
    <property type="entry name" value="GH2_Domain-Containing"/>
</dbReference>
<evidence type="ECO:0000259" key="7">
    <source>
        <dbReference type="Pfam" id="PF22666"/>
    </source>
</evidence>
<dbReference type="PANTHER" id="PTHR42732">
    <property type="entry name" value="BETA-GALACTOSIDASE"/>
    <property type="match status" value="1"/>
</dbReference>
<dbReference type="PANTHER" id="PTHR42732:SF1">
    <property type="entry name" value="BETA-MANNOSIDASE"/>
    <property type="match status" value="1"/>
</dbReference>
<sequence>MHAIAFNHGWSYRHLNSDEPFTPVTVPHDAMLAEPRSPFAASGLNSGWFEGRDYEYVKRFTPDASLAGSSMILEFEGVYHNAEVWVNGEQAAFRPYGYTNFTVDVTDRFVAGSENEVRVIARNADQPNSRWYSGAGIYRPVTLWTAPREHIALDGVTVQTLSIGTALDIDGGVPEPARVRFTVETTASGTVSVEIAAADPLSDIAAVVPSVGEPVGEVDWGSDVPKIVGNAVVVDGKAVIELDIPNPRLWSLDEPNLYTARIRYTAADDPDVGAAEVAGSPDIATAATPATTDATTVTFGIRELAWGSEGFKINGKRVIIQGACIHHDNGVLGACAYADAEERKLALMKANGYNAIRSAHNPCSKALLDAADRLGMLVMDEYIDHWYIHKTQHDYVDYFDEWWRRDLTDMVVKDRNHPSVVLYSTGNEVGETAQPRGIKLTREMTDFLHGLDPTRPVTCGINIFFNFLTSIGIGQYSDKKAAKEAAAAERRREAGDLHSLEDKHTAVGSEFFNNLAGLLGAGFMKTMATLPFCDWATRGAFANMDVAGYNYGIKRYAHDLRKYPRRLILGSETFCSDAYRFREFAKRHPRVIGDFVWAGMDYMGETGIGSWEYEDYAPLRIGYGWLTAGSGRVDLSGRALGEALYTRVALESGRDADGGVDRGPYLAVCPVNHTGDKHSPSAWKMSNAIDSWAWNGCDGRRANVEVYARAVSVALLVNGREVGRKRLRGGLRGDCIARFACTWEPGEVTAVSYDADGREIGRRSLHSAGDRTELRAAVEWPTATAMTMTAGADGSAAVADDAVAVRPGHLAFVRVRYTDDHGVTKPLERGIVHAEVAGGTLLGYGSAAPHNPGSFLDADSDTYYGETLAVVQVPESAASGDVVTVTFTDDAGHGTTLTIPVA</sequence>
<name>A0A6L4WZS8_9BIFI</name>
<dbReference type="GO" id="GO:0004553">
    <property type="term" value="F:hydrolase activity, hydrolyzing O-glycosyl compounds"/>
    <property type="evidence" value="ECO:0007669"/>
    <property type="project" value="InterPro"/>
</dbReference>
<keyword evidence="3" id="KW-0326">Glycosidase</keyword>
<evidence type="ECO:0000313" key="10">
    <source>
        <dbReference type="Proteomes" id="UP000469943"/>
    </source>
</evidence>
<keyword evidence="11" id="KW-1185">Reference proteome</keyword>
<comment type="similarity">
    <text evidence="1">Belongs to the glycosyl hydrolase 2 family.</text>
</comment>
<dbReference type="Gene3D" id="2.60.120.260">
    <property type="entry name" value="Galactose-binding domain-like"/>
    <property type="match status" value="1"/>
</dbReference>
<dbReference type="Gene3D" id="3.20.20.80">
    <property type="entry name" value="Glycosidases"/>
    <property type="match status" value="1"/>
</dbReference>
<evidence type="ECO:0000313" key="11">
    <source>
        <dbReference type="Proteomes" id="UP000482084"/>
    </source>
</evidence>
<feature type="domain" description="DUF4982" evidence="6">
    <location>
        <begin position="699"/>
        <end position="760"/>
    </location>
</feature>
<feature type="domain" description="Glycoside hydrolase family 2 immunoglobulin-like beta-sandwich" evidence="4">
    <location>
        <begin position="177"/>
        <end position="267"/>
    </location>
</feature>
<gene>
    <name evidence="8" type="ORF">DSM100688_2239</name>
    <name evidence="9" type="ORF">GFD24_11530</name>
</gene>
<dbReference type="RefSeq" id="WP_152359229.1">
    <property type="nucleotide sequence ID" value="NZ_WBSM01000019.1"/>
</dbReference>
<dbReference type="EMBL" id="WBSM01000019">
    <property type="protein sequence ID" value="KAB8286639.1"/>
    <property type="molecule type" value="Genomic_DNA"/>
</dbReference>
<dbReference type="InterPro" id="IPR032311">
    <property type="entry name" value="DUF4982"/>
</dbReference>
<dbReference type="AlphaFoldDB" id="A0A6L4WZS8"/>
<dbReference type="Pfam" id="PF16355">
    <property type="entry name" value="DUF4982"/>
    <property type="match status" value="1"/>
</dbReference>
<protein>
    <submittedName>
        <fullName evidence="9">DUF4982 domain-containing protein</fullName>
    </submittedName>
    <submittedName>
        <fullName evidence="8">Glycosyl hydrolase family 2</fullName>
    </submittedName>
</protein>